<evidence type="ECO:0000256" key="4">
    <source>
        <dbReference type="ARBA" id="ARBA00022692"/>
    </source>
</evidence>
<evidence type="ECO:0000256" key="1">
    <source>
        <dbReference type="ARBA" id="ARBA00004651"/>
    </source>
</evidence>
<keyword evidence="6 12" id="KW-1133">Transmembrane helix</keyword>
<feature type="transmembrane region" description="Helical" evidence="12">
    <location>
        <begin position="382"/>
        <end position="401"/>
    </location>
</feature>
<evidence type="ECO:0000256" key="8">
    <source>
        <dbReference type="ARBA" id="ARBA00040593"/>
    </source>
</evidence>
<evidence type="ECO:0000256" key="6">
    <source>
        <dbReference type="ARBA" id="ARBA00022989"/>
    </source>
</evidence>
<gene>
    <name evidence="13" type="ORF">DdX_04605</name>
</gene>
<dbReference type="Proteomes" id="UP001201812">
    <property type="component" value="Unassembled WGS sequence"/>
</dbReference>
<feature type="transmembrane region" description="Helical" evidence="12">
    <location>
        <begin position="44"/>
        <end position="64"/>
    </location>
</feature>
<evidence type="ECO:0000256" key="2">
    <source>
        <dbReference type="ARBA" id="ARBA00006939"/>
    </source>
</evidence>
<keyword evidence="5" id="KW-0862">Zinc</keyword>
<keyword evidence="14" id="KW-1185">Reference proteome</keyword>
<reference evidence="13" key="1">
    <citation type="submission" date="2022-01" db="EMBL/GenBank/DDBJ databases">
        <title>Genome Sequence Resource for Two Populations of Ditylenchus destructor, the Migratory Endoparasitic Phytonematode.</title>
        <authorList>
            <person name="Zhang H."/>
            <person name="Lin R."/>
            <person name="Xie B."/>
        </authorList>
    </citation>
    <scope>NUCLEOTIDE SEQUENCE</scope>
    <source>
        <strain evidence="13">BazhouSP</strain>
    </source>
</reference>
<evidence type="ECO:0000313" key="13">
    <source>
        <dbReference type="EMBL" id="KAI1722293.1"/>
    </source>
</evidence>
<name>A0AAD4N8L3_9BILA</name>
<keyword evidence="3" id="KW-1003">Cell membrane</keyword>
<evidence type="ECO:0000256" key="12">
    <source>
        <dbReference type="SAM" id="Phobius"/>
    </source>
</evidence>
<protein>
    <recommendedName>
        <fullName evidence="8">Zinc transporter ZIP11</fullName>
    </recommendedName>
    <alternativeName>
        <fullName evidence="9">Solute carrier family 39 member 11</fullName>
    </alternativeName>
    <alternativeName>
        <fullName evidence="10">Zrt- and Irt-like protein 11</fullName>
    </alternativeName>
</protein>
<dbReference type="PANTHER" id="PTHR11040:SF211">
    <property type="entry name" value="ZINC TRANSPORTER ZIP11"/>
    <property type="match status" value="1"/>
</dbReference>
<dbReference type="EMBL" id="JAKKPZ010000004">
    <property type="protein sequence ID" value="KAI1722293.1"/>
    <property type="molecule type" value="Genomic_DNA"/>
</dbReference>
<dbReference type="PANTHER" id="PTHR11040">
    <property type="entry name" value="ZINC/IRON TRANSPORTER"/>
    <property type="match status" value="1"/>
</dbReference>
<evidence type="ECO:0000256" key="10">
    <source>
        <dbReference type="ARBA" id="ARBA00042973"/>
    </source>
</evidence>
<keyword evidence="7 12" id="KW-0472">Membrane</keyword>
<accession>A0AAD4N8L3</accession>
<feature type="transmembrane region" description="Helical" evidence="12">
    <location>
        <begin position="353"/>
        <end position="370"/>
    </location>
</feature>
<evidence type="ECO:0000256" key="11">
    <source>
        <dbReference type="SAM" id="MobiDB-lite"/>
    </source>
</evidence>
<evidence type="ECO:0000256" key="5">
    <source>
        <dbReference type="ARBA" id="ARBA00022833"/>
    </source>
</evidence>
<evidence type="ECO:0000256" key="3">
    <source>
        <dbReference type="ARBA" id="ARBA00022475"/>
    </source>
</evidence>
<organism evidence="13 14">
    <name type="scientific">Ditylenchus destructor</name>
    <dbReference type="NCBI Taxonomy" id="166010"/>
    <lineage>
        <taxon>Eukaryota</taxon>
        <taxon>Metazoa</taxon>
        <taxon>Ecdysozoa</taxon>
        <taxon>Nematoda</taxon>
        <taxon>Chromadorea</taxon>
        <taxon>Rhabditida</taxon>
        <taxon>Tylenchina</taxon>
        <taxon>Tylenchomorpha</taxon>
        <taxon>Sphaerularioidea</taxon>
        <taxon>Anguinidae</taxon>
        <taxon>Anguininae</taxon>
        <taxon>Ditylenchus</taxon>
    </lineage>
</organism>
<evidence type="ECO:0000313" key="14">
    <source>
        <dbReference type="Proteomes" id="UP001201812"/>
    </source>
</evidence>
<dbReference type="InterPro" id="IPR003689">
    <property type="entry name" value="ZIP"/>
</dbReference>
<evidence type="ECO:0000256" key="7">
    <source>
        <dbReference type="ARBA" id="ARBA00023136"/>
    </source>
</evidence>
<comment type="caution">
    <text evidence="13">The sequence shown here is derived from an EMBL/GenBank/DDBJ whole genome shotgun (WGS) entry which is preliminary data.</text>
</comment>
<comment type="subcellular location">
    <subcellularLocation>
        <location evidence="1">Cell membrane</location>
        <topology evidence="1">Multi-pass membrane protein</topology>
    </subcellularLocation>
</comment>
<comment type="similarity">
    <text evidence="2">Belongs to the ZIP transporter (TC 2.A.5) family.</text>
</comment>
<feature type="transmembrane region" description="Helical" evidence="12">
    <location>
        <begin position="70"/>
        <end position="90"/>
    </location>
</feature>
<dbReference type="GO" id="GO:0005385">
    <property type="term" value="F:zinc ion transmembrane transporter activity"/>
    <property type="evidence" value="ECO:0007669"/>
    <property type="project" value="TreeGrafter"/>
</dbReference>
<proteinExistence type="inferred from homology"/>
<feature type="transmembrane region" description="Helical" evidence="12">
    <location>
        <begin position="12"/>
        <end position="32"/>
    </location>
</feature>
<evidence type="ECO:0000256" key="9">
    <source>
        <dbReference type="ARBA" id="ARBA00042540"/>
    </source>
</evidence>
<feature type="region of interest" description="Disordered" evidence="11">
    <location>
        <begin position="178"/>
        <end position="234"/>
    </location>
</feature>
<sequence length="402" mass="42691">MIVNYDPILQALLASLFTWGVTALGAALVFVLPANSKKFLDVSLGFAGGVMTAASFWSLLAPAIEISEQVMGSWAFVPVAVGFALGALFVHFSDNLIPSCVVAEISLINVLTKERHHLEAVAANQKCRFGKPNSKGDSNAVLLLESQTSSNQQNTGSAAQQRLEQNRLSELGTLARTEQKSDQTLLRHRLRSSRAPQMPSHLPFGVEDVESENRNAEDISQNGSNIERRDEVSDSTITGANQSHADLMISWRRILLLIMAVTVHNIPEGLAVGVGFGSVGKSPAATFEKAFNLAIGIGLQNFPEGLAVSLPLAAFGCSKLKAFMYGQASGMVEPFAALLGAAAVLLMEPVLPYALAFAAGAMIYVVFDDIIPEAQRNGNGKLASAGTIVGFLVMMCMDVGLG</sequence>
<dbReference type="GO" id="GO:0005886">
    <property type="term" value="C:plasma membrane"/>
    <property type="evidence" value="ECO:0007669"/>
    <property type="project" value="UniProtKB-SubCell"/>
</dbReference>
<dbReference type="Pfam" id="PF02535">
    <property type="entry name" value="Zip"/>
    <property type="match status" value="1"/>
</dbReference>
<keyword evidence="4 12" id="KW-0812">Transmembrane</keyword>
<dbReference type="AlphaFoldDB" id="A0AAD4N8L3"/>